<dbReference type="SMART" id="SM00198">
    <property type="entry name" value="SCP"/>
    <property type="match status" value="1"/>
</dbReference>
<feature type="domain" description="4Fe-4S ferredoxin-type" evidence="1">
    <location>
        <begin position="106"/>
        <end position="137"/>
    </location>
</feature>
<evidence type="ECO:0000259" key="1">
    <source>
        <dbReference type="PROSITE" id="PS51379"/>
    </source>
</evidence>
<dbReference type="SUPFAM" id="SSF55797">
    <property type="entry name" value="PR-1-like"/>
    <property type="match status" value="2"/>
</dbReference>
<dbReference type="InterPro" id="IPR017896">
    <property type="entry name" value="4Fe4S_Fe-S-bd"/>
</dbReference>
<sequence length="270" mass="30757">MNNPYKPIEFNPFNCRNSLISDEWREFVVNQINDYRRSLARGEVLDAKNYYYPMAKDMRELKWDCNLEDLAYNKMLGNCSEIPDPPLNEHHHVMQNRSFGRNSILYTPTWTKSEICSSCKDCANYLCPTEDPHFPLNTTCPDDNLTQDSSNAALWMHNYYRKLLASGWAKDPKSTGGYAATAKQMLELEYDCASGGSNGAKETFDLIKNCSLTDPKATNGYSLNFKRIQDYTISEQDALEQMAFDKAEKVACAVKTCTVQGQTLVACQYN</sequence>
<name>A0A0C2D7N2_9BILA</name>
<keyword evidence="3" id="KW-1185">Reference proteome</keyword>
<accession>A0A0C2D7N2</accession>
<dbReference type="PROSITE" id="PS51379">
    <property type="entry name" value="4FE4S_FER_2"/>
    <property type="match status" value="1"/>
</dbReference>
<proteinExistence type="predicted"/>
<dbReference type="OrthoDB" id="5849517at2759"/>
<protein>
    <submittedName>
        <fullName evidence="2">SCP-like protein</fullName>
    </submittedName>
</protein>
<dbReference type="AlphaFoldDB" id="A0A0C2D7N2"/>
<gene>
    <name evidence="2" type="ORF">ANCDUO_11663</name>
</gene>
<dbReference type="Proteomes" id="UP000054047">
    <property type="component" value="Unassembled WGS sequence"/>
</dbReference>
<dbReference type="EMBL" id="KN733474">
    <property type="protein sequence ID" value="KIH58137.1"/>
    <property type="molecule type" value="Genomic_DNA"/>
</dbReference>
<feature type="non-terminal residue" evidence="2">
    <location>
        <position position="270"/>
    </location>
</feature>
<reference evidence="2 3" key="1">
    <citation type="submission" date="2013-12" db="EMBL/GenBank/DDBJ databases">
        <title>Draft genome of the parsitic nematode Ancylostoma duodenale.</title>
        <authorList>
            <person name="Mitreva M."/>
        </authorList>
    </citation>
    <scope>NUCLEOTIDE SEQUENCE [LARGE SCALE GENOMIC DNA]</scope>
    <source>
        <strain evidence="2 3">Zhejiang</strain>
    </source>
</reference>
<dbReference type="InterPro" id="IPR014044">
    <property type="entry name" value="CAP_dom"/>
</dbReference>
<dbReference type="InterPro" id="IPR035940">
    <property type="entry name" value="CAP_sf"/>
</dbReference>
<dbReference type="Gene3D" id="3.40.33.10">
    <property type="entry name" value="CAP"/>
    <property type="match status" value="2"/>
</dbReference>
<evidence type="ECO:0000313" key="3">
    <source>
        <dbReference type="Proteomes" id="UP000054047"/>
    </source>
</evidence>
<organism evidence="2 3">
    <name type="scientific">Ancylostoma duodenale</name>
    <dbReference type="NCBI Taxonomy" id="51022"/>
    <lineage>
        <taxon>Eukaryota</taxon>
        <taxon>Metazoa</taxon>
        <taxon>Ecdysozoa</taxon>
        <taxon>Nematoda</taxon>
        <taxon>Chromadorea</taxon>
        <taxon>Rhabditida</taxon>
        <taxon>Rhabditina</taxon>
        <taxon>Rhabditomorpha</taxon>
        <taxon>Strongyloidea</taxon>
        <taxon>Ancylostomatidae</taxon>
        <taxon>Ancylostomatinae</taxon>
        <taxon>Ancylostoma</taxon>
    </lineage>
</organism>
<evidence type="ECO:0000313" key="2">
    <source>
        <dbReference type="EMBL" id="KIH58137.1"/>
    </source>
</evidence>